<feature type="compositionally biased region" description="Low complexity" evidence="2">
    <location>
        <begin position="35"/>
        <end position="45"/>
    </location>
</feature>
<dbReference type="AlphaFoldDB" id="A0A3M9MFN2"/>
<dbReference type="Pfam" id="PF00079">
    <property type="entry name" value="Serpin"/>
    <property type="match status" value="1"/>
</dbReference>
<comment type="caution">
    <text evidence="5">The sequence shown here is derived from an EMBL/GenBank/DDBJ whole genome shotgun (WGS) entry which is preliminary data.</text>
</comment>
<dbReference type="Gene3D" id="3.30.497.10">
    <property type="entry name" value="Antithrombin, subunit I, domain 2"/>
    <property type="match status" value="1"/>
</dbReference>
<protein>
    <submittedName>
        <fullName evidence="5">Serpin family protein</fullName>
    </submittedName>
</protein>
<feature type="domain" description="Serpin" evidence="4">
    <location>
        <begin position="79"/>
        <end position="442"/>
    </location>
</feature>
<evidence type="ECO:0000256" key="1">
    <source>
        <dbReference type="RuleBase" id="RU000411"/>
    </source>
</evidence>
<dbReference type="InterPro" id="IPR042185">
    <property type="entry name" value="Serpin_sf_2"/>
</dbReference>
<reference evidence="5 6" key="1">
    <citation type="submission" date="2018-11" db="EMBL/GenBank/DDBJ databases">
        <title>Draft genome of Simplicispira Flexivirga sp. BO-16.</title>
        <authorList>
            <person name="Im W.T."/>
        </authorList>
    </citation>
    <scope>NUCLEOTIDE SEQUENCE [LARGE SCALE GENOMIC DNA]</scope>
    <source>
        <strain evidence="5 6">BO-16</strain>
    </source>
</reference>
<evidence type="ECO:0000256" key="2">
    <source>
        <dbReference type="SAM" id="MobiDB-lite"/>
    </source>
</evidence>
<name>A0A3M9MFN2_9MICO</name>
<gene>
    <name evidence="5" type="ORF">EFY87_04880</name>
</gene>
<comment type="similarity">
    <text evidence="1">Belongs to the serpin family.</text>
</comment>
<evidence type="ECO:0000259" key="4">
    <source>
        <dbReference type="SMART" id="SM00093"/>
    </source>
</evidence>
<dbReference type="SMART" id="SM00093">
    <property type="entry name" value="SERPIN"/>
    <property type="match status" value="1"/>
</dbReference>
<accession>A0A3M9MFN2</accession>
<dbReference type="PANTHER" id="PTHR11461">
    <property type="entry name" value="SERINE PROTEASE INHIBITOR, SERPIN"/>
    <property type="match status" value="1"/>
</dbReference>
<dbReference type="InterPro" id="IPR023796">
    <property type="entry name" value="Serpin_dom"/>
</dbReference>
<dbReference type="InterPro" id="IPR000215">
    <property type="entry name" value="Serpin_fam"/>
</dbReference>
<dbReference type="CDD" id="cd19590">
    <property type="entry name" value="serpin_thermopin-like"/>
    <property type="match status" value="1"/>
</dbReference>
<organism evidence="5 6">
    <name type="scientific">Flexivirga caeni</name>
    <dbReference type="NCBI Taxonomy" id="2294115"/>
    <lineage>
        <taxon>Bacteria</taxon>
        <taxon>Bacillati</taxon>
        <taxon>Actinomycetota</taxon>
        <taxon>Actinomycetes</taxon>
        <taxon>Micrococcales</taxon>
        <taxon>Dermacoccaceae</taxon>
        <taxon>Flexivirga</taxon>
    </lineage>
</organism>
<dbReference type="InterPro" id="IPR042178">
    <property type="entry name" value="Serpin_sf_1"/>
</dbReference>
<keyword evidence="3" id="KW-0732">Signal</keyword>
<feature type="signal peptide" evidence="3">
    <location>
        <begin position="1"/>
        <end position="20"/>
    </location>
</feature>
<dbReference type="Proteomes" id="UP000271678">
    <property type="component" value="Unassembled WGS sequence"/>
</dbReference>
<keyword evidence="6" id="KW-1185">Reference proteome</keyword>
<feature type="chain" id="PRO_5018129548" evidence="3">
    <location>
        <begin position="21"/>
        <end position="443"/>
    </location>
</feature>
<proteinExistence type="inferred from homology"/>
<dbReference type="EMBL" id="RJJQ01000003">
    <property type="protein sequence ID" value="RNI24304.1"/>
    <property type="molecule type" value="Genomic_DNA"/>
</dbReference>
<dbReference type="PROSITE" id="PS51257">
    <property type="entry name" value="PROKAR_LIPOPROTEIN"/>
    <property type="match status" value="1"/>
</dbReference>
<feature type="region of interest" description="Disordered" evidence="2">
    <location>
        <begin position="26"/>
        <end position="50"/>
    </location>
</feature>
<dbReference type="Gene3D" id="2.30.39.10">
    <property type="entry name" value="Alpha-1-antitrypsin, domain 1"/>
    <property type="match status" value="1"/>
</dbReference>
<dbReference type="InterPro" id="IPR036186">
    <property type="entry name" value="Serpin_sf"/>
</dbReference>
<dbReference type="GO" id="GO:0005615">
    <property type="term" value="C:extracellular space"/>
    <property type="evidence" value="ECO:0007669"/>
    <property type="project" value="InterPro"/>
</dbReference>
<sequence length="443" mass="45377">MNRRQALQSIALVSLGAALAGCKSGTSAGPGTGSKSGAPSSNSSGTVAPGPSGVLAVNAARMTPGPATRAGADLTEFGVRVLLKDAQIGATSNGSISPYSIYAALAMTDAGARGTTQAQLDKLLGGDQQRQAGNITAIDAAVAKAVAASKSGRGKPTVVRAANSLWPDKSLPVRHAYLEQLSSGYGAQLHVVDYKNDPAGATEQINDWVSERTNKLIPHLLGPGSVTAATRLELVNALYLKAAWQEAFGDPGKPSAFTTAAGTQVQVPYMEVETQMVTAHGTGWESVTIPYQGGGMAMTVVLPAKGTFAQIRSSLAHVLTTATSAKRARAVDLSMPAFSIDTSSQLAPTLQSLGVTQLFGSADLSGIAGKPGEIQVNSVVHQSVVKVDQHGTEAAAATAVGIQAGAVPQQLPERIMVDRAFFFVIHDTTTGAPLFLGQIADPT</sequence>
<dbReference type="PANTHER" id="PTHR11461:SF211">
    <property type="entry name" value="GH10112P-RELATED"/>
    <property type="match status" value="1"/>
</dbReference>
<evidence type="ECO:0000313" key="5">
    <source>
        <dbReference type="EMBL" id="RNI24304.1"/>
    </source>
</evidence>
<dbReference type="SUPFAM" id="SSF56574">
    <property type="entry name" value="Serpins"/>
    <property type="match status" value="1"/>
</dbReference>
<dbReference type="GO" id="GO:0004867">
    <property type="term" value="F:serine-type endopeptidase inhibitor activity"/>
    <property type="evidence" value="ECO:0007669"/>
    <property type="project" value="InterPro"/>
</dbReference>
<evidence type="ECO:0000256" key="3">
    <source>
        <dbReference type="SAM" id="SignalP"/>
    </source>
</evidence>
<evidence type="ECO:0000313" key="6">
    <source>
        <dbReference type="Proteomes" id="UP000271678"/>
    </source>
</evidence>